<evidence type="ECO:0000256" key="7">
    <source>
        <dbReference type="ARBA" id="ARBA00023163"/>
    </source>
</evidence>
<feature type="domain" description="C2H2-type" evidence="11">
    <location>
        <begin position="487"/>
        <end position="514"/>
    </location>
</feature>
<evidence type="ECO:0000256" key="5">
    <source>
        <dbReference type="ARBA" id="ARBA00022833"/>
    </source>
</evidence>
<evidence type="ECO:0000256" key="8">
    <source>
        <dbReference type="ARBA" id="ARBA00023242"/>
    </source>
</evidence>
<dbReference type="Proteomes" id="UP001497623">
    <property type="component" value="Unassembled WGS sequence"/>
</dbReference>
<keyword evidence="8" id="KW-0539">Nucleus</keyword>
<comment type="subcellular location">
    <subcellularLocation>
        <location evidence="1">Nucleus</location>
    </subcellularLocation>
</comment>
<evidence type="ECO:0000256" key="10">
    <source>
        <dbReference type="SAM" id="MobiDB-lite"/>
    </source>
</evidence>
<evidence type="ECO:0000256" key="4">
    <source>
        <dbReference type="ARBA" id="ARBA00022771"/>
    </source>
</evidence>
<dbReference type="PANTHER" id="PTHR24394">
    <property type="entry name" value="ZINC FINGER PROTEIN"/>
    <property type="match status" value="1"/>
</dbReference>
<keyword evidence="3" id="KW-0677">Repeat</keyword>
<proteinExistence type="predicted"/>
<dbReference type="PROSITE" id="PS00028">
    <property type="entry name" value="ZINC_FINGER_C2H2_1"/>
    <property type="match status" value="4"/>
</dbReference>
<protein>
    <recommendedName>
        <fullName evidence="11">C2H2-type domain-containing protein</fullName>
    </recommendedName>
</protein>
<keyword evidence="7" id="KW-0804">Transcription</keyword>
<dbReference type="Gene3D" id="3.30.160.60">
    <property type="entry name" value="Classic Zinc Finger"/>
    <property type="match status" value="5"/>
</dbReference>
<evidence type="ECO:0000259" key="11">
    <source>
        <dbReference type="PROSITE" id="PS50157"/>
    </source>
</evidence>
<dbReference type="Pfam" id="PF00096">
    <property type="entry name" value="zf-C2H2"/>
    <property type="match status" value="3"/>
</dbReference>
<dbReference type="InterPro" id="IPR013087">
    <property type="entry name" value="Znf_C2H2_type"/>
</dbReference>
<dbReference type="GO" id="GO:0003677">
    <property type="term" value="F:DNA binding"/>
    <property type="evidence" value="ECO:0007669"/>
    <property type="project" value="UniProtKB-KW"/>
</dbReference>
<name>A0AAV2R3T9_MEGNR</name>
<dbReference type="PROSITE" id="PS50157">
    <property type="entry name" value="ZINC_FINGER_C2H2_2"/>
    <property type="match status" value="6"/>
</dbReference>
<accession>A0AAV2R3T9</accession>
<dbReference type="SUPFAM" id="SSF57667">
    <property type="entry name" value="beta-beta-alpha zinc fingers"/>
    <property type="match status" value="3"/>
</dbReference>
<dbReference type="GO" id="GO:0000981">
    <property type="term" value="F:DNA-binding transcription factor activity, RNA polymerase II-specific"/>
    <property type="evidence" value="ECO:0007669"/>
    <property type="project" value="TreeGrafter"/>
</dbReference>
<gene>
    <name evidence="12" type="ORF">MNOR_LOCUS20525</name>
</gene>
<evidence type="ECO:0000256" key="2">
    <source>
        <dbReference type="ARBA" id="ARBA00022723"/>
    </source>
</evidence>
<dbReference type="FunFam" id="3.30.160.60:FF:001290">
    <property type="entry name" value="Zinc finger 45-like"/>
    <property type="match status" value="1"/>
</dbReference>
<evidence type="ECO:0000313" key="12">
    <source>
        <dbReference type="EMBL" id="CAL4114843.1"/>
    </source>
</evidence>
<dbReference type="SMART" id="SM00355">
    <property type="entry name" value="ZnF_C2H2"/>
    <property type="match status" value="6"/>
</dbReference>
<dbReference type="FunFam" id="3.30.160.60:FF:000100">
    <property type="entry name" value="Zinc finger 45-like"/>
    <property type="match status" value="2"/>
</dbReference>
<keyword evidence="6" id="KW-0805">Transcription regulation</keyword>
<keyword evidence="2" id="KW-0479">Metal-binding</keyword>
<evidence type="ECO:0000256" key="6">
    <source>
        <dbReference type="ARBA" id="ARBA00023015"/>
    </source>
</evidence>
<comment type="caution">
    <text evidence="12">The sequence shown here is derived from an EMBL/GenBank/DDBJ whole genome shotgun (WGS) entry which is preliminary data.</text>
</comment>
<evidence type="ECO:0000256" key="1">
    <source>
        <dbReference type="ARBA" id="ARBA00004123"/>
    </source>
</evidence>
<dbReference type="Pfam" id="PF23611">
    <property type="entry name" value="zf-C2H2_16"/>
    <property type="match status" value="1"/>
</dbReference>
<dbReference type="GO" id="GO:0008270">
    <property type="term" value="F:zinc ion binding"/>
    <property type="evidence" value="ECO:0007669"/>
    <property type="project" value="UniProtKB-KW"/>
</dbReference>
<dbReference type="InterPro" id="IPR036236">
    <property type="entry name" value="Znf_C2H2_sf"/>
</dbReference>
<keyword evidence="5" id="KW-0862">Zinc</keyword>
<feature type="region of interest" description="Disordered" evidence="10">
    <location>
        <begin position="357"/>
        <end position="387"/>
    </location>
</feature>
<sequence length="608" mass="70410">MITMEAERRMLGIETVRVEDLSSVLDNIPVVKNVRDLEALGIVETVGYIEPIGFINQKGSLEKLNITPRQPIENVGIVKKILPGRSQNGNNLRMLDRRRYIDDDMPEPVISPDNPAAFHFLGNTKSSGNSKTFTSLKPVVNTDFDKSSKNISANKNSDAFQYIRSLGYDEKYESSKRSQLSQNSEILKHRRTQEELISSDNPAAFHFNIRSKEDIRRRELLVEEFVKSHLSGEHNPAAFHFMPSTRSDERIESNKYMNPIETVGNTTYTDLSRSQNSQENTIYIRSENPFDSAVEVIDYVDPIRIQEKNNNVSVNMKNYSQIIEDIEKEQHLQSMKQTNLGFYDALKIVDSLNNSQNENNVSDVDDENQENTTIENLPKSKSPHKISITKDDKNMKNEQKPVIQTMNDKLKPKPLPDNKNNIETSNGEKRFKCETCGHETNHKGNFKKHLLIHSGQKPFACDYCGYRCFYKHYLEIHMLFHKGVKPYSCEQCGTKFTAKCDLTRHMKIHTQEKHHSCTFCDYKTSRKSYLKVHMRSHTGEKPYECTVCGKKFSQKNNMKQHYSVIHDEQTLHKCTDCKKEFTKKEQLMHHRRLNHLNSTSNINMMNRK</sequence>
<evidence type="ECO:0000313" key="13">
    <source>
        <dbReference type="Proteomes" id="UP001497623"/>
    </source>
</evidence>
<dbReference type="FunFam" id="3.30.160.60:FF:000130">
    <property type="entry name" value="Spalt-like transcription factor 4"/>
    <property type="match status" value="1"/>
</dbReference>
<dbReference type="PANTHER" id="PTHR24394:SF48">
    <property type="entry name" value="ZINC FINGER PROTEIN 771"/>
    <property type="match status" value="1"/>
</dbReference>
<keyword evidence="4 9" id="KW-0863">Zinc-finger</keyword>
<reference evidence="12 13" key="1">
    <citation type="submission" date="2024-05" db="EMBL/GenBank/DDBJ databases">
        <authorList>
            <person name="Wallberg A."/>
        </authorList>
    </citation>
    <scope>NUCLEOTIDE SEQUENCE [LARGE SCALE GENOMIC DNA]</scope>
</reference>
<feature type="domain" description="C2H2-type" evidence="11">
    <location>
        <begin position="459"/>
        <end position="486"/>
    </location>
</feature>
<feature type="domain" description="C2H2-type" evidence="11">
    <location>
        <begin position="515"/>
        <end position="542"/>
    </location>
</feature>
<feature type="domain" description="C2H2-type" evidence="11">
    <location>
        <begin position="543"/>
        <end position="571"/>
    </location>
</feature>
<dbReference type="GO" id="GO:0005634">
    <property type="term" value="C:nucleus"/>
    <property type="evidence" value="ECO:0007669"/>
    <property type="project" value="UniProtKB-SubCell"/>
</dbReference>
<evidence type="ECO:0000256" key="9">
    <source>
        <dbReference type="PROSITE-ProRule" id="PRU00042"/>
    </source>
</evidence>
<feature type="domain" description="C2H2-type" evidence="11">
    <location>
        <begin position="572"/>
        <end position="600"/>
    </location>
</feature>
<organism evidence="12 13">
    <name type="scientific">Meganyctiphanes norvegica</name>
    <name type="common">Northern krill</name>
    <name type="synonym">Thysanopoda norvegica</name>
    <dbReference type="NCBI Taxonomy" id="48144"/>
    <lineage>
        <taxon>Eukaryota</taxon>
        <taxon>Metazoa</taxon>
        <taxon>Ecdysozoa</taxon>
        <taxon>Arthropoda</taxon>
        <taxon>Crustacea</taxon>
        <taxon>Multicrustacea</taxon>
        <taxon>Malacostraca</taxon>
        <taxon>Eumalacostraca</taxon>
        <taxon>Eucarida</taxon>
        <taxon>Euphausiacea</taxon>
        <taxon>Euphausiidae</taxon>
        <taxon>Meganyctiphanes</taxon>
    </lineage>
</organism>
<dbReference type="EMBL" id="CAXKWB010015930">
    <property type="protein sequence ID" value="CAL4114843.1"/>
    <property type="molecule type" value="Genomic_DNA"/>
</dbReference>
<feature type="domain" description="C2H2-type" evidence="11">
    <location>
        <begin position="431"/>
        <end position="458"/>
    </location>
</feature>
<keyword evidence="13" id="KW-1185">Reference proteome</keyword>
<dbReference type="AlphaFoldDB" id="A0AAV2R3T9"/>
<dbReference type="InterPro" id="IPR056438">
    <property type="entry name" value="Znf-C2H2_CTCF"/>
</dbReference>
<evidence type="ECO:0000256" key="3">
    <source>
        <dbReference type="ARBA" id="ARBA00022737"/>
    </source>
</evidence>